<comment type="caution">
    <text evidence="3">The sequence shown here is derived from an EMBL/GenBank/DDBJ whole genome shotgun (WGS) entry which is preliminary data.</text>
</comment>
<feature type="transmembrane region" description="Helical" evidence="1">
    <location>
        <begin position="86"/>
        <end position="109"/>
    </location>
</feature>
<feature type="transmembrane region" description="Helical" evidence="1">
    <location>
        <begin position="52"/>
        <end position="74"/>
    </location>
</feature>
<dbReference type="Proteomes" id="UP000051790">
    <property type="component" value="Unassembled WGS sequence"/>
</dbReference>
<proteinExistence type="predicted"/>
<gene>
    <name evidence="3" type="ORF">FD01_GL001641</name>
</gene>
<keyword evidence="1" id="KW-0472">Membrane</keyword>
<dbReference type="SUPFAM" id="SSF89447">
    <property type="entry name" value="AbrB/MazE/MraZ-like"/>
    <property type="match status" value="1"/>
</dbReference>
<protein>
    <submittedName>
        <fullName evidence="3">ABC transporter permease</fullName>
    </submittedName>
</protein>
<feature type="transmembrane region" description="Helical" evidence="1">
    <location>
        <begin position="229"/>
        <end position="252"/>
    </location>
</feature>
<dbReference type="InterPro" id="IPR009339">
    <property type="entry name" value="DUF998"/>
</dbReference>
<dbReference type="RefSeq" id="WP_056962378.1">
    <property type="nucleotide sequence ID" value="NZ_AZEU01000023.1"/>
</dbReference>
<evidence type="ECO:0000259" key="2">
    <source>
        <dbReference type="SMART" id="SM00966"/>
    </source>
</evidence>
<evidence type="ECO:0000313" key="3">
    <source>
        <dbReference type="EMBL" id="KRL53006.1"/>
    </source>
</evidence>
<dbReference type="EMBL" id="AZEU01000023">
    <property type="protein sequence ID" value="KRL53006.1"/>
    <property type="molecule type" value="Genomic_DNA"/>
</dbReference>
<feature type="transmembrane region" description="Helical" evidence="1">
    <location>
        <begin position="322"/>
        <end position="345"/>
    </location>
</feature>
<keyword evidence="1" id="KW-0812">Transmembrane</keyword>
<dbReference type="Pfam" id="PF06197">
    <property type="entry name" value="DUF998"/>
    <property type="match status" value="1"/>
</dbReference>
<accession>A0A0R1R984</accession>
<organism evidence="3 4">
    <name type="scientific">Lacticaseibacillus manihotivorans DSM 13343 = JCM 12514</name>
    <dbReference type="NCBI Taxonomy" id="1423769"/>
    <lineage>
        <taxon>Bacteria</taxon>
        <taxon>Bacillati</taxon>
        <taxon>Bacillota</taxon>
        <taxon>Bacilli</taxon>
        <taxon>Lactobacillales</taxon>
        <taxon>Lactobacillaceae</taxon>
        <taxon>Lacticaseibacillus</taxon>
    </lineage>
</organism>
<keyword evidence="4" id="KW-1185">Reference proteome</keyword>
<sequence>MKKTDQALALHLPKAVCEQLGITPETPMEMSVKNGRLVLQPKLAARVSANRFMWLLPLVVSLVLSIGVYLYWITQNIHSLPLSGDISLGSFVIGVGLVAGVIIFAGFFIQAQRAKTVPRIYWRNFPVITGALAIMLGLALVGGFWLLDQLFPGASFDRLTAILIFWLFLLVVAAFMMQAAVTIDTTMLSNLLLVVIVSGMVIAMATNNTRRWWQHNLSFLGTNMASQAWQFNVTLIISALLFVALVDTLFVALEERYPRSWKLWTMRIMLTLIGADLACIGIFPNNAASHLLHDQAAGMLVFLVAGLIVGCRWLLPGVTQEFLWSSYAVAVALLALNFGFRWFGWPSLTSFEIQAFVLAFGWVLVLFGRLETLINQGSQTWDVQVLDD</sequence>
<keyword evidence="1" id="KW-1133">Transmembrane helix</keyword>
<feature type="transmembrane region" description="Helical" evidence="1">
    <location>
        <begin position="188"/>
        <end position="209"/>
    </location>
</feature>
<dbReference type="SMART" id="SM00966">
    <property type="entry name" value="SpoVT_AbrB"/>
    <property type="match status" value="1"/>
</dbReference>
<feature type="transmembrane region" description="Helical" evidence="1">
    <location>
        <begin position="121"/>
        <end position="147"/>
    </location>
</feature>
<dbReference type="Gene3D" id="2.10.260.10">
    <property type="match status" value="1"/>
</dbReference>
<feature type="domain" description="SpoVT-AbrB" evidence="2">
    <location>
        <begin position="2"/>
        <end position="47"/>
    </location>
</feature>
<evidence type="ECO:0000256" key="1">
    <source>
        <dbReference type="SAM" id="Phobius"/>
    </source>
</evidence>
<feature type="transmembrane region" description="Helical" evidence="1">
    <location>
        <begin position="296"/>
        <end position="315"/>
    </location>
</feature>
<dbReference type="InterPro" id="IPR037914">
    <property type="entry name" value="SpoVT-AbrB_sf"/>
</dbReference>
<feature type="transmembrane region" description="Helical" evidence="1">
    <location>
        <begin position="264"/>
        <end position="284"/>
    </location>
</feature>
<dbReference type="OrthoDB" id="2329326at2"/>
<name>A0A0R1R984_9LACO</name>
<feature type="transmembrane region" description="Helical" evidence="1">
    <location>
        <begin position="351"/>
        <end position="370"/>
    </location>
</feature>
<dbReference type="AlphaFoldDB" id="A0A0R1R984"/>
<dbReference type="GO" id="GO:0003677">
    <property type="term" value="F:DNA binding"/>
    <property type="evidence" value="ECO:0007669"/>
    <property type="project" value="InterPro"/>
</dbReference>
<feature type="transmembrane region" description="Helical" evidence="1">
    <location>
        <begin position="159"/>
        <end position="181"/>
    </location>
</feature>
<reference evidence="3 4" key="1">
    <citation type="journal article" date="2015" name="Genome Announc.">
        <title>Expanding the biotechnology potential of lactobacilli through comparative genomics of 213 strains and associated genera.</title>
        <authorList>
            <person name="Sun Z."/>
            <person name="Harris H.M."/>
            <person name="McCann A."/>
            <person name="Guo C."/>
            <person name="Argimon S."/>
            <person name="Zhang W."/>
            <person name="Yang X."/>
            <person name="Jeffery I.B."/>
            <person name="Cooney J.C."/>
            <person name="Kagawa T.F."/>
            <person name="Liu W."/>
            <person name="Song Y."/>
            <person name="Salvetti E."/>
            <person name="Wrobel A."/>
            <person name="Rasinkangas P."/>
            <person name="Parkhill J."/>
            <person name="Rea M.C."/>
            <person name="O'Sullivan O."/>
            <person name="Ritari J."/>
            <person name="Douillard F.P."/>
            <person name="Paul Ross R."/>
            <person name="Yang R."/>
            <person name="Briner A.E."/>
            <person name="Felis G.E."/>
            <person name="de Vos W.M."/>
            <person name="Barrangou R."/>
            <person name="Klaenhammer T.R."/>
            <person name="Caufield P.W."/>
            <person name="Cui Y."/>
            <person name="Zhang H."/>
            <person name="O'Toole P.W."/>
        </authorList>
    </citation>
    <scope>NUCLEOTIDE SEQUENCE [LARGE SCALE GENOMIC DNA]</scope>
    <source>
        <strain evidence="3 4">DSM 13343</strain>
    </source>
</reference>
<dbReference type="InterPro" id="IPR007159">
    <property type="entry name" value="SpoVT-AbrB_dom"/>
</dbReference>
<dbReference type="PATRIC" id="fig|1423769.4.peg.1755"/>
<evidence type="ECO:0000313" key="4">
    <source>
        <dbReference type="Proteomes" id="UP000051790"/>
    </source>
</evidence>